<evidence type="ECO:0000256" key="6">
    <source>
        <dbReference type="RuleBase" id="RU361277"/>
    </source>
</evidence>
<proteinExistence type="inferred from homology"/>
<dbReference type="EMBL" id="JAUHTC010000086">
    <property type="protein sequence ID" value="MDN4521118.1"/>
    <property type="molecule type" value="Genomic_DNA"/>
</dbReference>
<evidence type="ECO:0000313" key="9">
    <source>
        <dbReference type="Proteomes" id="UP001172687"/>
    </source>
</evidence>
<evidence type="ECO:0000259" key="7">
    <source>
        <dbReference type="SMART" id="SM00829"/>
    </source>
</evidence>
<protein>
    <submittedName>
        <fullName evidence="8">NAD(P)-dependent alcohol dehydrogenase</fullName>
    </submittedName>
</protein>
<keyword evidence="2 6" id="KW-0479">Metal-binding</keyword>
<dbReference type="Gene3D" id="3.40.50.720">
    <property type="entry name" value="NAD(P)-binding Rossmann-like Domain"/>
    <property type="match status" value="1"/>
</dbReference>
<accession>A0ABT8HK30</accession>
<dbReference type="InterPro" id="IPR036291">
    <property type="entry name" value="NAD(P)-bd_dom_sf"/>
</dbReference>
<dbReference type="InterPro" id="IPR020843">
    <property type="entry name" value="ER"/>
</dbReference>
<dbReference type="InterPro" id="IPR002328">
    <property type="entry name" value="ADH_Zn_CS"/>
</dbReference>
<comment type="similarity">
    <text evidence="1 6">Belongs to the zinc-containing alcohol dehydrogenase family.</text>
</comment>
<feature type="domain" description="Enoyl reductase (ER)" evidence="7">
    <location>
        <begin position="14"/>
        <end position="365"/>
    </location>
</feature>
<evidence type="ECO:0000256" key="1">
    <source>
        <dbReference type="ARBA" id="ARBA00008072"/>
    </source>
</evidence>
<dbReference type="CDD" id="cd08278">
    <property type="entry name" value="benzyl_alcohol_DH"/>
    <property type="match status" value="1"/>
</dbReference>
<dbReference type="InterPro" id="IPR011032">
    <property type="entry name" value="GroES-like_sf"/>
</dbReference>
<keyword evidence="9" id="KW-1185">Reference proteome</keyword>
<reference evidence="8" key="1">
    <citation type="submission" date="2023-07" db="EMBL/GenBank/DDBJ databases">
        <title>Degradation of tert-butanol by M. austroafricanum TBA100.</title>
        <authorList>
            <person name="Helbich S."/>
            <person name="Vainshtein Y."/>
        </authorList>
    </citation>
    <scope>NUCLEOTIDE SEQUENCE</scope>
    <source>
        <strain evidence="8">TBA100</strain>
    </source>
</reference>
<evidence type="ECO:0000256" key="5">
    <source>
        <dbReference type="ARBA" id="ARBA00023027"/>
    </source>
</evidence>
<comment type="caution">
    <text evidence="8">The sequence shown here is derived from an EMBL/GenBank/DDBJ whole genome shotgun (WGS) entry which is preliminary data.</text>
</comment>
<dbReference type="InterPro" id="IPR013154">
    <property type="entry name" value="ADH-like_N"/>
</dbReference>
<keyword evidence="3 6" id="KW-0862">Zinc</keyword>
<evidence type="ECO:0000256" key="4">
    <source>
        <dbReference type="ARBA" id="ARBA00023002"/>
    </source>
</evidence>
<dbReference type="Pfam" id="PF08240">
    <property type="entry name" value="ADH_N"/>
    <property type="match status" value="1"/>
</dbReference>
<keyword evidence="4" id="KW-0560">Oxidoreductase</keyword>
<organism evidence="8 9">
    <name type="scientific">Mycolicibacterium austroafricanum</name>
    <name type="common">Mycobacterium austroafricanum</name>
    <dbReference type="NCBI Taxonomy" id="39687"/>
    <lineage>
        <taxon>Bacteria</taxon>
        <taxon>Bacillati</taxon>
        <taxon>Actinomycetota</taxon>
        <taxon>Actinomycetes</taxon>
        <taxon>Mycobacteriales</taxon>
        <taxon>Mycobacteriaceae</taxon>
        <taxon>Mycolicibacterium</taxon>
    </lineage>
</organism>
<dbReference type="PROSITE" id="PS00059">
    <property type="entry name" value="ADH_ZINC"/>
    <property type="match status" value="1"/>
</dbReference>
<dbReference type="Pfam" id="PF00107">
    <property type="entry name" value="ADH_zinc_N"/>
    <property type="match status" value="1"/>
</dbReference>
<dbReference type="SMART" id="SM00829">
    <property type="entry name" value="PKS_ER"/>
    <property type="match status" value="1"/>
</dbReference>
<evidence type="ECO:0000313" key="8">
    <source>
        <dbReference type="EMBL" id="MDN4521118.1"/>
    </source>
</evidence>
<dbReference type="Gene3D" id="3.90.180.10">
    <property type="entry name" value="Medium-chain alcohol dehydrogenases, catalytic domain"/>
    <property type="match status" value="1"/>
</dbReference>
<gene>
    <name evidence="8" type="ORF">QYF68_25315</name>
</gene>
<dbReference type="PANTHER" id="PTHR43880">
    <property type="entry name" value="ALCOHOL DEHYDROGENASE"/>
    <property type="match status" value="1"/>
</dbReference>
<dbReference type="SUPFAM" id="SSF50129">
    <property type="entry name" value="GroES-like"/>
    <property type="match status" value="1"/>
</dbReference>
<comment type="cofactor">
    <cofactor evidence="6">
        <name>Zn(2+)</name>
        <dbReference type="ChEBI" id="CHEBI:29105"/>
    </cofactor>
</comment>
<name>A0ABT8HK30_MYCAO</name>
<evidence type="ECO:0000256" key="2">
    <source>
        <dbReference type="ARBA" id="ARBA00022723"/>
    </source>
</evidence>
<dbReference type="PANTHER" id="PTHR43880:SF12">
    <property type="entry name" value="ALCOHOL DEHYDROGENASE CLASS-3"/>
    <property type="match status" value="1"/>
</dbReference>
<dbReference type="SUPFAM" id="SSF51735">
    <property type="entry name" value="NAD(P)-binding Rossmann-fold domains"/>
    <property type="match status" value="1"/>
</dbReference>
<keyword evidence="5" id="KW-0520">NAD</keyword>
<dbReference type="RefSeq" id="WP_102810004.1">
    <property type="nucleotide sequence ID" value="NZ_JAUHTC010000086.1"/>
</dbReference>
<dbReference type="Proteomes" id="UP001172687">
    <property type="component" value="Unassembled WGS sequence"/>
</dbReference>
<evidence type="ECO:0000256" key="3">
    <source>
        <dbReference type="ARBA" id="ARBA00022833"/>
    </source>
</evidence>
<sequence>MTITSTAAVVRGKGGPFHIEDVQIGEPRADEVRVRIVASGICHTDIIVRDQVLPPGPPAILGHEGAGVVEAVGSEVRSLAPGDHVVLAPVSCSRCRNCVSGHPMNCDAFTPLNFGGRRADGSTAYRDSHGAELNAHFFGQSSFSHHVIVPERGAVKVSERAPLELLGPLGCGLQTGAGAVLTALAPPAGASIAVFGAGGVGLAAVMGAVIAGCDPIIAVDLNASRLDMAVELGATHAVKASDDAEAQIHAITGGGADFALDAVGLPATLRQAVTALNVGGTAGLVGANALGQEVSLDLMHLLFGRTVKGIIEGDTVPGLFIPRLVELFLRGRFPFDKIIERYPFTEINTAIADTEAGRAIKPVVLY</sequence>
<dbReference type="InterPro" id="IPR013149">
    <property type="entry name" value="ADH-like_C"/>
</dbReference>